<dbReference type="PROSITE" id="PS00356">
    <property type="entry name" value="HTH_LACI_1"/>
    <property type="match status" value="1"/>
</dbReference>
<dbReference type="RefSeq" id="WP_303549184.1">
    <property type="nucleotide sequence ID" value="NZ_JAUOPG010000003.1"/>
</dbReference>
<keyword evidence="2" id="KW-0238">DNA-binding</keyword>
<dbReference type="SUPFAM" id="SSF47413">
    <property type="entry name" value="lambda repressor-like DNA-binding domains"/>
    <property type="match status" value="1"/>
</dbReference>
<comment type="caution">
    <text evidence="5">The sequence shown here is derived from an EMBL/GenBank/DDBJ whole genome shotgun (WGS) entry which is preliminary data.</text>
</comment>
<evidence type="ECO:0000256" key="1">
    <source>
        <dbReference type="ARBA" id="ARBA00023015"/>
    </source>
</evidence>
<dbReference type="PANTHER" id="PTHR30146:SF2">
    <property type="entry name" value="HTH-TYPE TRANSCRIPTIONAL REGULATOR GNTR"/>
    <property type="match status" value="1"/>
</dbReference>
<gene>
    <name evidence="5" type="primary">gntR</name>
    <name evidence="5" type="ORF">Q4490_05795</name>
</gene>
<dbReference type="Proteomes" id="UP001169862">
    <property type="component" value="Unassembled WGS sequence"/>
</dbReference>
<dbReference type="SUPFAM" id="SSF53822">
    <property type="entry name" value="Periplasmic binding protein-like I"/>
    <property type="match status" value="1"/>
</dbReference>
<dbReference type="Pfam" id="PF00532">
    <property type="entry name" value="Peripla_BP_1"/>
    <property type="match status" value="1"/>
</dbReference>
<dbReference type="PROSITE" id="PS50932">
    <property type="entry name" value="HTH_LACI_2"/>
    <property type="match status" value="1"/>
</dbReference>
<dbReference type="InterPro" id="IPR028082">
    <property type="entry name" value="Peripla_BP_I"/>
</dbReference>
<dbReference type="InterPro" id="IPR010982">
    <property type="entry name" value="Lambda_DNA-bd_dom_sf"/>
</dbReference>
<proteinExistence type="predicted"/>
<evidence type="ECO:0000313" key="5">
    <source>
        <dbReference type="EMBL" id="MDO6453070.1"/>
    </source>
</evidence>
<dbReference type="Pfam" id="PF00356">
    <property type="entry name" value="LacI"/>
    <property type="match status" value="1"/>
</dbReference>
<accession>A0AAW7XFZ6</accession>
<sequence>MTTKKRRPTLQDVAEQVGVTKMTISRFLKNPELVSEQLHDKIKAALDNLGYIPNRGPDILSKSKSYAIGVLVPSLTNQVFSEVIRGIESVTDPAGYQTMLAHYSYSLDAEESRIAALLSYNVDGLILSDSFHTEPVRKMIKTAGIPVIEVMDSVSPAIEQAIGFDNEAAAFAMTELMIERGRTKIIYFAARMDARTRFKIRGYEQAMRKHGLAPFSLQTEEASSFTRGAKLLDQALATQPDMDGIFCTNDDLAIGALFACQRRGISVPNQIGIAGFHGHDISSAIVPKLATVVTPRERMGQMAAEQLLARLSGQPIVDRVISLPFTLEPGESL</sequence>
<organism evidence="5 6">
    <name type="scientific">Neptunomonas phycophila</name>
    <dbReference type="NCBI Taxonomy" id="1572645"/>
    <lineage>
        <taxon>Bacteria</taxon>
        <taxon>Pseudomonadati</taxon>
        <taxon>Pseudomonadota</taxon>
        <taxon>Gammaproteobacteria</taxon>
        <taxon>Oceanospirillales</taxon>
        <taxon>Oceanospirillaceae</taxon>
        <taxon>Neptunomonas</taxon>
    </lineage>
</organism>
<evidence type="ECO:0000313" key="6">
    <source>
        <dbReference type="Proteomes" id="UP001169862"/>
    </source>
</evidence>
<dbReference type="CDD" id="cd01575">
    <property type="entry name" value="PBP1_GntR"/>
    <property type="match status" value="1"/>
</dbReference>
<keyword evidence="1" id="KW-0805">Transcription regulation</keyword>
<dbReference type="SMART" id="SM00354">
    <property type="entry name" value="HTH_LACI"/>
    <property type="match status" value="1"/>
</dbReference>
<dbReference type="Gene3D" id="1.10.260.40">
    <property type="entry name" value="lambda repressor-like DNA-binding domains"/>
    <property type="match status" value="1"/>
</dbReference>
<dbReference type="GO" id="GO:0000976">
    <property type="term" value="F:transcription cis-regulatory region binding"/>
    <property type="evidence" value="ECO:0007669"/>
    <property type="project" value="TreeGrafter"/>
</dbReference>
<dbReference type="PANTHER" id="PTHR30146">
    <property type="entry name" value="LACI-RELATED TRANSCRIPTIONAL REPRESSOR"/>
    <property type="match status" value="1"/>
</dbReference>
<dbReference type="Gene3D" id="3.40.50.2300">
    <property type="match status" value="2"/>
</dbReference>
<dbReference type="CDD" id="cd01392">
    <property type="entry name" value="HTH_LacI"/>
    <property type="match status" value="1"/>
</dbReference>
<dbReference type="NCBIfam" id="NF011563">
    <property type="entry name" value="PRK14987.1"/>
    <property type="match status" value="1"/>
</dbReference>
<dbReference type="EMBL" id="JAUOPG010000003">
    <property type="protein sequence ID" value="MDO6453070.1"/>
    <property type="molecule type" value="Genomic_DNA"/>
</dbReference>
<dbReference type="AlphaFoldDB" id="A0AAW7XFZ6"/>
<dbReference type="GO" id="GO:0003700">
    <property type="term" value="F:DNA-binding transcription factor activity"/>
    <property type="evidence" value="ECO:0007669"/>
    <property type="project" value="TreeGrafter"/>
</dbReference>
<evidence type="ECO:0000256" key="2">
    <source>
        <dbReference type="ARBA" id="ARBA00023125"/>
    </source>
</evidence>
<dbReference type="InterPro" id="IPR000843">
    <property type="entry name" value="HTH_LacI"/>
</dbReference>
<evidence type="ECO:0000256" key="3">
    <source>
        <dbReference type="ARBA" id="ARBA00023163"/>
    </source>
</evidence>
<name>A0AAW7XFZ6_9GAMM</name>
<feature type="domain" description="HTH lacI-type" evidence="4">
    <location>
        <begin position="8"/>
        <end position="62"/>
    </location>
</feature>
<keyword evidence="3" id="KW-0804">Transcription</keyword>
<protein>
    <submittedName>
        <fullName evidence="5">Gluconate operon transcriptional repressor GntR</fullName>
    </submittedName>
</protein>
<reference evidence="5" key="1">
    <citation type="submission" date="2023-07" db="EMBL/GenBank/DDBJ databases">
        <title>Genome content predicts the carbon catabolic preferences of heterotrophic bacteria.</title>
        <authorList>
            <person name="Gralka M."/>
        </authorList>
    </citation>
    <scope>NUCLEOTIDE SEQUENCE</scope>
    <source>
        <strain evidence="5">I2M16</strain>
    </source>
</reference>
<dbReference type="InterPro" id="IPR001761">
    <property type="entry name" value="Peripla_BP/Lac1_sug-bd_dom"/>
</dbReference>
<evidence type="ECO:0000259" key="4">
    <source>
        <dbReference type="PROSITE" id="PS50932"/>
    </source>
</evidence>